<dbReference type="STRING" id="388408.LAX5112_04356"/>
<evidence type="ECO:0000256" key="1">
    <source>
        <dbReference type="SAM" id="Phobius"/>
    </source>
</evidence>
<reference evidence="3" key="1">
    <citation type="submission" date="2015-07" db="EMBL/GenBank/DDBJ databases">
        <authorList>
            <person name="Rodrigo-Torres Lidia"/>
            <person name="Arahal R.David."/>
        </authorList>
    </citation>
    <scope>NUCLEOTIDE SEQUENCE [LARGE SCALE GENOMIC DNA]</scope>
    <source>
        <strain evidence="3">CECT 5112</strain>
    </source>
</reference>
<organism evidence="2 3">
    <name type="scientific">Roseibium alexandrii</name>
    <dbReference type="NCBI Taxonomy" id="388408"/>
    <lineage>
        <taxon>Bacteria</taxon>
        <taxon>Pseudomonadati</taxon>
        <taxon>Pseudomonadota</taxon>
        <taxon>Alphaproteobacteria</taxon>
        <taxon>Hyphomicrobiales</taxon>
        <taxon>Stappiaceae</taxon>
        <taxon>Roseibium</taxon>
    </lineage>
</organism>
<dbReference type="RefSeq" id="WP_055673578.1">
    <property type="nucleotide sequence ID" value="NZ_CXWD01000023.1"/>
</dbReference>
<evidence type="ECO:0000313" key="2">
    <source>
        <dbReference type="EMBL" id="CTQ75778.1"/>
    </source>
</evidence>
<dbReference type="Proteomes" id="UP000053235">
    <property type="component" value="Unassembled WGS sequence"/>
</dbReference>
<dbReference type="Pfam" id="PF19865">
    <property type="entry name" value="DUF6338"/>
    <property type="match status" value="1"/>
</dbReference>
<dbReference type="InterPro" id="IPR045919">
    <property type="entry name" value="DUF6338"/>
</dbReference>
<dbReference type="EMBL" id="CXWD01000023">
    <property type="protein sequence ID" value="CTQ75778.1"/>
    <property type="molecule type" value="Genomic_DNA"/>
</dbReference>
<proteinExistence type="predicted"/>
<feature type="transmembrane region" description="Helical" evidence="1">
    <location>
        <begin position="77"/>
        <end position="102"/>
    </location>
</feature>
<keyword evidence="1" id="KW-0472">Membrane</keyword>
<sequence>MIDSFEAFSVLLLILPGILGFFVYNQVSDFKVKDTLPSVSWVIFFLISTQITSIGLFGQSFFPDLGAETQSGAHQKITAYLGDISATPLIVAAAYGILFGFLKNYSVSHRILKTLKFSKRISSRQPWNEVFHQRRGVWVVVRFKDGTALSGWPHYYADDQGGETQQLYLKKAVWYVPVGESKTLVPSAGTQVQQVPAGAVLLPDMSNVVAIELEED</sequence>
<feature type="transmembrane region" description="Helical" evidence="1">
    <location>
        <begin position="36"/>
        <end position="57"/>
    </location>
</feature>
<gene>
    <name evidence="2" type="ORF">LAX5112_04356</name>
</gene>
<accession>A0A0M7AKY3</accession>
<keyword evidence="3" id="KW-1185">Reference proteome</keyword>
<dbReference type="OrthoDB" id="8965778at2"/>
<name>A0A0M7AKY3_9HYPH</name>
<protein>
    <submittedName>
        <fullName evidence="2">Uncharacterized protein</fullName>
    </submittedName>
</protein>
<dbReference type="AlphaFoldDB" id="A0A0M7AKY3"/>
<feature type="transmembrane region" description="Helical" evidence="1">
    <location>
        <begin position="6"/>
        <end position="24"/>
    </location>
</feature>
<evidence type="ECO:0000313" key="3">
    <source>
        <dbReference type="Proteomes" id="UP000053235"/>
    </source>
</evidence>
<keyword evidence="1" id="KW-0812">Transmembrane</keyword>
<keyword evidence="1" id="KW-1133">Transmembrane helix</keyword>